<dbReference type="GO" id="GO:0046872">
    <property type="term" value="F:metal ion binding"/>
    <property type="evidence" value="ECO:0007669"/>
    <property type="project" value="UniProtKB-KW"/>
</dbReference>
<name>A0ABD3M1G0_9STRA</name>
<dbReference type="PROSITE" id="PS50215">
    <property type="entry name" value="ADAM_MEPRO"/>
    <property type="match status" value="1"/>
</dbReference>
<feature type="compositionally biased region" description="Pro residues" evidence="2">
    <location>
        <begin position="545"/>
        <end position="570"/>
    </location>
</feature>
<proteinExistence type="predicted"/>
<evidence type="ECO:0000313" key="5">
    <source>
        <dbReference type="EMBL" id="KAL3757834.1"/>
    </source>
</evidence>
<gene>
    <name evidence="5" type="ORF">ACHAWU_006142</name>
</gene>
<dbReference type="EMBL" id="JALLBG020000250">
    <property type="protein sequence ID" value="KAL3757834.1"/>
    <property type="molecule type" value="Genomic_DNA"/>
</dbReference>
<feature type="binding site" evidence="1">
    <location>
        <position position="446"/>
    </location>
    <ligand>
        <name>Zn(2+)</name>
        <dbReference type="ChEBI" id="CHEBI:29105"/>
        <note>catalytic</note>
    </ligand>
</feature>
<dbReference type="PANTHER" id="PTHR33683:SF46">
    <property type="entry name" value="SUSHI DOMAIN-CONTAINING PROTEIN"/>
    <property type="match status" value="1"/>
</dbReference>
<comment type="caution">
    <text evidence="5">The sequence shown here is derived from an EMBL/GenBank/DDBJ whole genome shotgun (WGS) entry which is preliminary data.</text>
</comment>
<dbReference type="SUPFAM" id="SSF55486">
    <property type="entry name" value="Metalloproteases ('zincins'), catalytic domain"/>
    <property type="match status" value="1"/>
</dbReference>
<feature type="region of interest" description="Disordered" evidence="2">
    <location>
        <begin position="26"/>
        <end position="77"/>
    </location>
</feature>
<dbReference type="PANTHER" id="PTHR33683">
    <property type="entry name" value="1, PUTATIVE-RELATED"/>
    <property type="match status" value="1"/>
</dbReference>
<dbReference type="Proteomes" id="UP001530293">
    <property type="component" value="Unassembled WGS sequence"/>
</dbReference>
<evidence type="ECO:0000256" key="1">
    <source>
        <dbReference type="PROSITE-ProRule" id="PRU00276"/>
    </source>
</evidence>
<feature type="region of interest" description="Disordered" evidence="2">
    <location>
        <begin position="117"/>
        <end position="143"/>
    </location>
</feature>
<comment type="caution">
    <text evidence="1">Lacks conserved residue(s) required for the propagation of feature annotation.</text>
</comment>
<feature type="domain" description="Peptidase M12B" evidence="4">
    <location>
        <begin position="299"/>
        <end position="462"/>
    </location>
</feature>
<evidence type="ECO:0000256" key="2">
    <source>
        <dbReference type="SAM" id="MobiDB-lite"/>
    </source>
</evidence>
<feature type="compositionally biased region" description="Polar residues" evidence="2">
    <location>
        <begin position="265"/>
        <end position="274"/>
    </location>
</feature>
<reference evidence="5 6" key="1">
    <citation type="submission" date="2024-10" db="EMBL/GenBank/DDBJ databases">
        <title>Updated reference genomes for cyclostephanoid diatoms.</title>
        <authorList>
            <person name="Roberts W.R."/>
            <person name="Alverson A.J."/>
        </authorList>
    </citation>
    <scope>NUCLEOTIDE SEQUENCE [LARGE SCALE GENOMIC DNA]</scope>
    <source>
        <strain evidence="5 6">AJA232-27</strain>
    </source>
</reference>
<dbReference type="Pfam" id="PF13582">
    <property type="entry name" value="Reprolysin_3"/>
    <property type="match status" value="1"/>
</dbReference>
<evidence type="ECO:0000256" key="3">
    <source>
        <dbReference type="SAM" id="SignalP"/>
    </source>
</evidence>
<dbReference type="InterPro" id="IPR001590">
    <property type="entry name" value="Peptidase_M12B"/>
</dbReference>
<feature type="binding site" evidence="1">
    <location>
        <position position="436"/>
    </location>
    <ligand>
        <name>Zn(2+)</name>
        <dbReference type="ChEBI" id="CHEBI:29105"/>
        <note>catalytic</note>
    </ligand>
</feature>
<feature type="compositionally biased region" description="Gly residues" evidence="2">
    <location>
        <begin position="130"/>
        <end position="141"/>
    </location>
</feature>
<feature type="region of interest" description="Disordered" evidence="2">
    <location>
        <begin position="538"/>
        <end position="574"/>
    </location>
</feature>
<feature type="chain" id="PRO_5044821197" description="Peptidase M12B domain-containing protein" evidence="3">
    <location>
        <begin position="23"/>
        <end position="970"/>
    </location>
</feature>
<organism evidence="5 6">
    <name type="scientific">Discostella pseudostelligera</name>
    <dbReference type="NCBI Taxonomy" id="259834"/>
    <lineage>
        <taxon>Eukaryota</taxon>
        <taxon>Sar</taxon>
        <taxon>Stramenopiles</taxon>
        <taxon>Ochrophyta</taxon>
        <taxon>Bacillariophyta</taxon>
        <taxon>Coscinodiscophyceae</taxon>
        <taxon>Thalassiosirophycidae</taxon>
        <taxon>Stephanodiscales</taxon>
        <taxon>Stephanodiscaceae</taxon>
        <taxon>Discostella</taxon>
    </lineage>
</organism>
<feature type="binding site" evidence="1">
    <location>
        <position position="440"/>
    </location>
    <ligand>
        <name>Zn(2+)</name>
        <dbReference type="ChEBI" id="CHEBI:29105"/>
        <note>catalytic</note>
    </ligand>
</feature>
<dbReference type="InterPro" id="IPR024079">
    <property type="entry name" value="MetalloPept_cat_dom_sf"/>
</dbReference>
<evidence type="ECO:0000259" key="4">
    <source>
        <dbReference type="PROSITE" id="PS50215"/>
    </source>
</evidence>
<feature type="region of interest" description="Disordered" evidence="2">
    <location>
        <begin position="253"/>
        <end position="274"/>
    </location>
</feature>
<keyword evidence="3" id="KW-0732">Signal</keyword>
<protein>
    <recommendedName>
        <fullName evidence="4">Peptidase M12B domain-containing protein</fullName>
    </recommendedName>
</protein>
<feature type="signal peptide" evidence="3">
    <location>
        <begin position="1"/>
        <end position="22"/>
    </location>
</feature>
<feature type="active site" evidence="1">
    <location>
        <position position="437"/>
    </location>
</feature>
<sequence>MMPKRDNLTFLMMAMAAMGMLAADAAHHHHHGHDDHDHHHHHHDHADHRHRVAAAAGGHSHHHHHHHADDGASSHRRRRKLITKYEDLAEELRQDSLRSTGGGRATARYDVEALMLPSDYDDDDDNDGSSSGGGGGGGGLAGNKNKTKVTLHLTKLPSTIASDAEFVFLNDKTFNPAMVKDLVLLASEPDVMNDDDSDGFALLSINLKSGLTRGLQRKKGGIVHQLSASNSTSPLHGRQLTAPKSDRKFTCGVDHAHSTRHGGTPENSQQTPSLRSGIQTIPKVGQALESTLASDASTFIINVLVAVDSEFIQKQGGTDSAVEYINWLMGATTAILEPEVGARLNVVKIEETDVFRGSTTLDEGLETMRKGFEGTVDKDGNVNLVHALLGRHIGGGIAYVDTVCDVDWAYGLSSGMLGSMSSLDNDAFTDAFMVAHEIGHSVGSGHTFDGYDPPVDTCGVTCPSGLPLADSATLMSYCNFCNGGLDNIATTYGGSWTGAGPKFDVNSWKGNPNLVPSSVSNDARRVSQNMWRILASKGQCITTDPNPPTFPPSKAPSRPPVTPKPTPKPVLPTAKPVLPTAAPTLKPSPPPTFLPPTPKPSYGLVATVPTFSPPPKDGRIWYRPGMHCKETNNCETSPGVTFDMVLLEEPLSGGILVGALQFDHIRYNATVDVYTIEGSSTDGDQQPWKKIASLTVDPRTNFTKVEFDSPLRISPGGKRGFYLINRDMGNFFLVGQQADPTTSPSYDINGVAIQGGSVRFGTFGVKVPGYNPTVQAGYIINDMTQTGASVIAPEVITEYFTFGPELCVMEGSGNCYRAPGYMFNVRNTETSTNEIDITRITFQHMSPTQQQYADLYRTINSSYAGNEQNPAKWIKIATVAVPKFSGQEYTNEFVLDQPVTLAIGETIAFYIKTDDNILVVRQKRDEPTPTANNVQLLYGSAILNSAFGIPVSGYSWNGAVTFTATTIGKK</sequence>
<keyword evidence="6" id="KW-1185">Reference proteome</keyword>
<accession>A0ABD3M1G0</accession>
<dbReference type="AlphaFoldDB" id="A0ABD3M1G0"/>
<keyword evidence="1" id="KW-0479">Metal-binding</keyword>
<feature type="compositionally biased region" description="Basic residues" evidence="2">
    <location>
        <begin position="38"/>
        <end position="52"/>
    </location>
</feature>
<keyword evidence="1" id="KW-0862">Zinc</keyword>
<evidence type="ECO:0000313" key="6">
    <source>
        <dbReference type="Proteomes" id="UP001530293"/>
    </source>
</evidence>
<dbReference type="Gene3D" id="3.40.390.10">
    <property type="entry name" value="Collagenase (Catalytic Domain)"/>
    <property type="match status" value="1"/>
</dbReference>